<dbReference type="EMBL" id="JACJIA010000008">
    <property type="protein sequence ID" value="MBA8953946.1"/>
    <property type="molecule type" value="Genomic_DNA"/>
</dbReference>
<keyword evidence="2" id="KW-1185">Reference proteome</keyword>
<sequence length="60" mass="6530">MALFAVLTGGLFILIWSRQINNFLAFVLISWGLLAASTPIGEPLVKILRGLSSQLDGWLS</sequence>
<dbReference type="AlphaFoldDB" id="A0A7W3LTB9"/>
<proteinExistence type="predicted"/>
<gene>
    <name evidence="1" type="ORF">HNR61_005600</name>
</gene>
<reference evidence="1 2" key="1">
    <citation type="submission" date="2020-08" db="EMBL/GenBank/DDBJ databases">
        <title>Genomic Encyclopedia of Type Strains, Phase IV (KMG-IV): sequencing the most valuable type-strain genomes for metagenomic binning, comparative biology and taxonomic classification.</title>
        <authorList>
            <person name="Goeker M."/>
        </authorList>
    </citation>
    <scope>NUCLEOTIDE SEQUENCE [LARGE SCALE GENOMIC DNA]</scope>
    <source>
        <strain evidence="1 2">DSM 44197</strain>
    </source>
</reference>
<organism evidence="1 2">
    <name type="scientific">Actinomadura namibiensis</name>
    <dbReference type="NCBI Taxonomy" id="182080"/>
    <lineage>
        <taxon>Bacteria</taxon>
        <taxon>Bacillati</taxon>
        <taxon>Actinomycetota</taxon>
        <taxon>Actinomycetes</taxon>
        <taxon>Streptosporangiales</taxon>
        <taxon>Thermomonosporaceae</taxon>
        <taxon>Actinomadura</taxon>
    </lineage>
</organism>
<name>A0A7W3LTB9_ACTNM</name>
<dbReference type="Proteomes" id="UP000572680">
    <property type="component" value="Unassembled WGS sequence"/>
</dbReference>
<comment type="caution">
    <text evidence="1">The sequence shown here is derived from an EMBL/GenBank/DDBJ whole genome shotgun (WGS) entry which is preliminary data.</text>
</comment>
<evidence type="ECO:0000313" key="1">
    <source>
        <dbReference type="EMBL" id="MBA8953946.1"/>
    </source>
</evidence>
<protein>
    <submittedName>
        <fullName evidence="1">Uncharacterized protein</fullName>
    </submittedName>
</protein>
<evidence type="ECO:0000313" key="2">
    <source>
        <dbReference type="Proteomes" id="UP000572680"/>
    </source>
</evidence>
<dbReference type="RefSeq" id="WP_182846108.1">
    <property type="nucleotide sequence ID" value="NZ_BAAALP010000001.1"/>
</dbReference>
<accession>A0A7W3LTB9</accession>